<dbReference type="CDD" id="cd03768">
    <property type="entry name" value="SR_ResInv"/>
    <property type="match status" value="1"/>
</dbReference>
<gene>
    <name evidence="8" type="primary">bin3</name>
    <name evidence="8" type="ORF">R28058_32621</name>
</gene>
<dbReference type="PROSITE" id="PS00397">
    <property type="entry name" value="RECOMBINASES_1"/>
    <property type="match status" value="1"/>
</dbReference>
<sequence length="204" mass="23995">MLIGYCRVSTNEQNLDRQIESLKNYGCEKIYCDKSTGKNFNRPEYTKLKDAIRPGDILVVHEFDRLGRNKKLTLKEIQYFKDNQIRLVALNLPTTQLETNDNLMLETINNIIIELYTMMAQDEIEKREKRQREGIKIALEKGIKFGRSKIEYPKEWEGVIDLVENKTISSVKAMEILGLKKTTYYKLLKEYRNNKSKNKSFIKS</sequence>
<evidence type="ECO:0000256" key="4">
    <source>
        <dbReference type="ARBA" id="ARBA00023172"/>
    </source>
</evidence>
<proteinExistence type="inferred from homology"/>
<dbReference type="InterPro" id="IPR036162">
    <property type="entry name" value="Resolvase-like_N_sf"/>
</dbReference>
<dbReference type="Pfam" id="PF00239">
    <property type="entry name" value="Resolvase"/>
    <property type="match status" value="1"/>
</dbReference>
<dbReference type="EMBL" id="CEKZ01000027">
    <property type="protein sequence ID" value="CEP41777.1"/>
    <property type="molecule type" value="Genomic_DNA"/>
</dbReference>
<dbReference type="InterPro" id="IPR050639">
    <property type="entry name" value="SSR_resolvase"/>
</dbReference>
<feature type="domain" description="Resolvase/invertase-type recombinase catalytic" evidence="7">
    <location>
        <begin position="1"/>
        <end position="142"/>
    </location>
</feature>
<reference evidence="8 9" key="1">
    <citation type="submission" date="2015-01" db="EMBL/GenBank/DDBJ databases">
        <authorList>
            <person name="Aslett A.Martin."/>
            <person name="De Silva Nishadi"/>
        </authorList>
    </citation>
    <scope>NUCLEOTIDE SEQUENCE [LARGE SCALE GENOMIC DNA]</scope>
    <source>
        <strain evidence="8 9">R28058</strain>
    </source>
</reference>
<dbReference type="PANTHER" id="PTHR30461">
    <property type="entry name" value="DNA-INVERTASE FROM LAMBDOID PROPHAGE"/>
    <property type="match status" value="1"/>
</dbReference>
<evidence type="ECO:0000256" key="1">
    <source>
        <dbReference type="ARBA" id="ARBA00009913"/>
    </source>
</evidence>
<evidence type="ECO:0000256" key="2">
    <source>
        <dbReference type="ARBA" id="ARBA00022908"/>
    </source>
</evidence>
<evidence type="ECO:0000313" key="8">
    <source>
        <dbReference type="EMBL" id="CEP41777.1"/>
    </source>
</evidence>
<evidence type="ECO:0000313" key="9">
    <source>
        <dbReference type="Proteomes" id="UP000049127"/>
    </source>
</evidence>
<name>A0A0C7EFL1_PARSO</name>
<dbReference type="GO" id="GO:0015074">
    <property type="term" value="P:DNA integration"/>
    <property type="evidence" value="ECO:0007669"/>
    <property type="project" value="UniProtKB-KW"/>
</dbReference>
<dbReference type="PROSITE" id="PS51736">
    <property type="entry name" value="RECOMBINASES_3"/>
    <property type="match status" value="1"/>
</dbReference>
<dbReference type="GO" id="GO:0000150">
    <property type="term" value="F:DNA strand exchange activity"/>
    <property type="evidence" value="ECO:0007669"/>
    <property type="project" value="InterPro"/>
</dbReference>
<dbReference type="Proteomes" id="UP000049127">
    <property type="component" value="Unassembled WGS sequence"/>
</dbReference>
<dbReference type="SMART" id="SM00857">
    <property type="entry name" value="Resolvase"/>
    <property type="match status" value="1"/>
</dbReference>
<dbReference type="SUPFAM" id="SSF53041">
    <property type="entry name" value="Resolvase-like"/>
    <property type="match status" value="1"/>
</dbReference>
<dbReference type="AlphaFoldDB" id="A0A0C7EFL1"/>
<comment type="similarity">
    <text evidence="1">Belongs to the site-specific recombinase resolvase family.</text>
</comment>
<dbReference type="InterPro" id="IPR006119">
    <property type="entry name" value="Resolv_N"/>
</dbReference>
<dbReference type="GO" id="GO:0003677">
    <property type="term" value="F:DNA binding"/>
    <property type="evidence" value="ECO:0007669"/>
    <property type="project" value="UniProtKB-KW"/>
</dbReference>
<keyword evidence="3" id="KW-0238">DNA-binding</keyword>
<dbReference type="Gene3D" id="3.40.50.1390">
    <property type="entry name" value="Resolvase, N-terminal catalytic domain"/>
    <property type="match status" value="1"/>
</dbReference>
<evidence type="ECO:0000256" key="5">
    <source>
        <dbReference type="PIRSR" id="PIRSR606118-50"/>
    </source>
</evidence>
<dbReference type="PANTHER" id="PTHR30461:SF26">
    <property type="entry name" value="RESOLVASE HOMOLOG YNEB"/>
    <property type="match status" value="1"/>
</dbReference>
<organism evidence="8 9">
    <name type="scientific">Paraclostridium sordellii</name>
    <name type="common">Clostridium sordellii</name>
    <dbReference type="NCBI Taxonomy" id="1505"/>
    <lineage>
        <taxon>Bacteria</taxon>
        <taxon>Bacillati</taxon>
        <taxon>Bacillota</taxon>
        <taxon>Clostridia</taxon>
        <taxon>Peptostreptococcales</taxon>
        <taxon>Peptostreptococcaceae</taxon>
        <taxon>Paraclostridium</taxon>
    </lineage>
</organism>
<keyword evidence="4" id="KW-0233">DNA recombination</keyword>
<protein>
    <submittedName>
        <fullName evidence="8">Resolvase</fullName>
    </submittedName>
</protein>
<feature type="active site" description="O-(5'-phospho-DNA)-serine intermediate" evidence="5 6">
    <location>
        <position position="9"/>
    </location>
</feature>
<evidence type="ECO:0000259" key="7">
    <source>
        <dbReference type="PROSITE" id="PS51736"/>
    </source>
</evidence>
<evidence type="ECO:0000256" key="3">
    <source>
        <dbReference type="ARBA" id="ARBA00023125"/>
    </source>
</evidence>
<accession>A0A0C7EFL1</accession>
<dbReference type="InterPro" id="IPR006118">
    <property type="entry name" value="Recombinase_CS"/>
</dbReference>
<keyword evidence="2" id="KW-0229">DNA integration</keyword>
<dbReference type="RefSeq" id="WP_055343260.1">
    <property type="nucleotide sequence ID" value="NZ_CDNP01000004.1"/>
</dbReference>
<evidence type="ECO:0000256" key="6">
    <source>
        <dbReference type="PROSITE-ProRule" id="PRU10137"/>
    </source>
</evidence>
<dbReference type="OrthoDB" id="9797501at2"/>